<evidence type="ECO:0000313" key="2">
    <source>
        <dbReference type="EMBL" id="KIM88503.1"/>
    </source>
</evidence>
<protein>
    <submittedName>
        <fullName evidence="2">Uncharacterized protein</fullName>
    </submittedName>
</protein>
<name>A0A0C3BPR3_PILCF</name>
<dbReference type="Proteomes" id="UP000054166">
    <property type="component" value="Unassembled WGS sequence"/>
</dbReference>
<accession>A0A0C3BPR3</accession>
<dbReference type="STRING" id="765440.A0A0C3BPR3"/>
<keyword evidence="1" id="KW-1133">Transmembrane helix</keyword>
<reference evidence="2 3" key="1">
    <citation type="submission" date="2014-04" db="EMBL/GenBank/DDBJ databases">
        <authorList>
            <consortium name="DOE Joint Genome Institute"/>
            <person name="Kuo A."/>
            <person name="Tarkka M."/>
            <person name="Buscot F."/>
            <person name="Kohler A."/>
            <person name="Nagy L.G."/>
            <person name="Floudas D."/>
            <person name="Copeland A."/>
            <person name="Barry K.W."/>
            <person name="Cichocki N."/>
            <person name="Veneault-Fourrey C."/>
            <person name="LaButti K."/>
            <person name="Lindquist E.A."/>
            <person name="Lipzen A."/>
            <person name="Lundell T."/>
            <person name="Morin E."/>
            <person name="Murat C."/>
            <person name="Sun H."/>
            <person name="Tunlid A."/>
            <person name="Henrissat B."/>
            <person name="Grigoriev I.V."/>
            <person name="Hibbett D.S."/>
            <person name="Martin F."/>
            <person name="Nordberg H.P."/>
            <person name="Cantor M.N."/>
            <person name="Hua S.X."/>
        </authorList>
    </citation>
    <scope>NUCLEOTIDE SEQUENCE [LARGE SCALE GENOMIC DNA]</scope>
    <source>
        <strain evidence="2 3">F 1598</strain>
    </source>
</reference>
<keyword evidence="3" id="KW-1185">Reference proteome</keyword>
<gene>
    <name evidence="2" type="ORF">PILCRDRAFT_2731</name>
</gene>
<dbReference type="HOGENOM" id="CLU_1670046_0_0_1"/>
<keyword evidence="1" id="KW-0812">Transmembrane</keyword>
<keyword evidence="1" id="KW-0472">Membrane</keyword>
<dbReference type="InParanoid" id="A0A0C3BPR3"/>
<feature type="transmembrane region" description="Helical" evidence="1">
    <location>
        <begin position="20"/>
        <end position="40"/>
    </location>
</feature>
<proteinExistence type="predicted"/>
<reference evidence="3" key="2">
    <citation type="submission" date="2015-01" db="EMBL/GenBank/DDBJ databases">
        <title>Evolutionary Origins and Diversification of the Mycorrhizal Mutualists.</title>
        <authorList>
            <consortium name="DOE Joint Genome Institute"/>
            <consortium name="Mycorrhizal Genomics Consortium"/>
            <person name="Kohler A."/>
            <person name="Kuo A."/>
            <person name="Nagy L.G."/>
            <person name="Floudas D."/>
            <person name="Copeland A."/>
            <person name="Barry K.W."/>
            <person name="Cichocki N."/>
            <person name="Veneault-Fourrey C."/>
            <person name="LaButti K."/>
            <person name="Lindquist E.A."/>
            <person name="Lipzen A."/>
            <person name="Lundell T."/>
            <person name="Morin E."/>
            <person name="Murat C."/>
            <person name="Riley R."/>
            <person name="Ohm R."/>
            <person name="Sun H."/>
            <person name="Tunlid A."/>
            <person name="Henrissat B."/>
            <person name="Grigoriev I.V."/>
            <person name="Hibbett D.S."/>
            <person name="Martin F."/>
        </authorList>
    </citation>
    <scope>NUCLEOTIDE SEQUENCE [LARGE SCALE GENOMIC DNA]</scope>
    <source>
        <strain evidence="3">F 1598</strain>
    </source>
</reference>
<sequence>MGDPDSCSALVNNASGMLTVVTALVAAVMGVACNPVAYMLPNTSNVIEGESDSDVSAQNEHLAPFTVPHFFWQCSINGLADDFPIMFKALIDHGSHTVLISDKFAASLSLKHRKLLELMPMELAMPKEGTKQIVFLSEWVKLKLYNPSGAWKSKLYMQ</sequence>
<dbReference type="OrthoDB" id="2369050at2759"/>
<evidence type="ECO:0000313" key="3">
    <source>
        <dbReference type="Proteomes" id="UP000054166"/>
    </source>
</evidence>
<evidence type="ECO:0000256" key="1">
    <source>
        <dbReference type="SAM" id="Phobius"/>
    </source>
</evidence>
<dbReference type="EMBL" id="KN832976">
    <property type="protein sequence ID" value="KIM88503.1"/>
    <property type="molecule type" value="Genomic_DNA"/>
</dbReference>
<organism evidence="2 3">
    <name type="scientific">Piloderma croceum (strain F 1598)</name>
    <dbReference type="NCBI Taxonomy" id="765440"/>
    <lineage>
        <taxon>Eukaryota</taxon>
        <taxon>Fungi</taxon>
        <taxon>Dikarya</taxon>
        <taxon>Basidiomycota</taxon>
        <taxon>Agaricomycotina</taxon>
        <taxon>Agaricomycetes</taxon>
        <taxon>Agaricomycetidae</taxon>
        <taxon>Atheliales</taxon>
        <taxon>Atheliaceae</taxon>
        <taxon>Piloderma</taxon>
    </lineage>
</organism>
<dbReference type="AlphaFoldDB" id="A0A0C3BPR3"/>